<evidence type="ECO:0000256" key="11">
    <source>
        <dbReference type="ARBA" id="ARBA00023136"/>
    </source>
</evidence>
<evidence type="ECO:0000259" key="17">
    <source>
        <dbReference type="Pfam" id="PF07715"/>
    </source>
</evidence>
<comment type="similarity">
    <text evidence="2 14 15">Belongs to the TonB-dependent receptor family.</text>
</comment>
<name>A0ABR9IXH7_RHIVS</name>
<comment type="subcellular location">
    <subcellularLocation>
        <location evidence="1 14">Cell outer membrane</location>
        <topology evidence="1 14">Multi-pass membrane protein</topology>
    </subcellularLocation>
</comment>
<dbReference type="InterPro" id="IPR010105">
    <property type="entry name" value="TonB_sidphr_rcpt"/>
</dbReference>
<evidence type="ECO:0000256" key="2">
    <source>
        <dbReference type="ARBA" id="ARBA00009810"/>
    </source>
</evidence>
<dbReference type="InterPro" id="IPR012910">
    <property type="entry name" value="Plug_dom"/>
</dbReference>
<keyword evidence="4 14" id="KW-1134">Transmembrane beta strand</keyword>
<dbReference type="InterPro" id="IPR000531">
    <property type="entry name" value="Beta-barrel_TonB"/>
</dbReference>
<dbReference type="PROSITE" id="PS52016">
    <property type="entry name" value="TONB_DEPENDENT_REC_3"/>
    <property type="match status" value="1"/>
</dbReference>
<keyword evidence="19" id="KW-1185">Reference proteome</keyword>
<dbReference type="Gene3D" id="2.40.170.20">
    <property type="entry name" value="TonB-dependent receptor, beta-barrel domain"/>
    <property type="match status" value="1"/>
</dbReference>
<accession>A0ABR9IXH7</accession>
<dbReference type="CDD" id="cd01347">
    <property type="entry name" value="ligand_gated_channel"/>
    <property type="match status" value="1"/>
</dbReference>
<evidence type="ECO:0000256" key="1">
    <source>
        <dbReference type="ARBA" id="ARBA00004571"/>
    </source>
</evidence>
<evidence type="ECO:0000256" key="10">
    <source>
        <dbReference type="ARBA" id="ARBA00023077"/>
    </source>
</evidence>
<keyword evidence="10 15" id="KW-0798">TonB box</keyword>
<evidence type="ECO:0000313" key="19">
    <source>
        <dbReference type="Proteomes" id="UP000620262"/>
    </source>
</evidence>
<evidence type="ECO:0000256" key="8">
    <source>
        <dbReference type="ARBA" id="ARBA00023004"/>
    </source>
</evidence>
<evidence type="ECO:0000256" key="14">
    <source>
        <dbReference type="PROSITE-ProRule" id="PRU01360"/>
    </source>
</evidence>
<keyword evidence="5" id="KW-0410">Iron transport</keyword>
<dbReference type="SUPFAM" id="SSF56935">
    <property type="entry name" value="Porins"/>
    <property type="match status" value="1"/>
</dbReference>
<evidence type="ECO:0000256" key="12">
    <source>
        <dbReference type="ARBA" id="ARBA00023170"/>
    </source>
</evidence>
<evidence type="ECO:0000256" key="9">
    <source>
        <dbReference type="ARBA" id="ARBA00023065"/>
    </source>
</evidence>
<feature type="domain" description="TonB-dependent receptor-like beta-barrel" evidence="16">
    <location>
        <begin position="256"/>
        <end position="679"/>
    </location>
</feature>
<keyword evidence="11 14" id="KW-0472">Membrane</keyword>
<keyword evidence="8" id="KW-0408">Iron</keyword>
<dbReference type="Pfam" id="PF00593">
    <property type="entry name" value="TonB_dep_Rec_b-barrel"/>
    <property type="match status" value="1"/>
</dbReference>
<dbReference type="Proteomes" id="UP000620262">
    <property type="component" value="Unassembled WGS sequence"/>
</dbReference>
<evidence type="ECO:0000256" key="7">
    <source>
        <dbReference type="ARBA" id="ARBA00022729"/>
    </source>
</evidence>
<keyword evidence="9" id="KW-0406">Ion transport</keyword>
<sequence length="709" mass="77812">MNIERTGAHSRQTLLRYRNAVLLGCTALVALAPGAVLGQESGNSNTATTLAPIVIQGSGLDTDNDSKSIVATKTISGNGMATDLLDTPASVSVITSKEIQERGAQDTEQVLQYTSGVTTDFYGSDDRFDYFKIRGFDAYTYRDGLTLGDPFGGIREEPFAFERVEVLKGANSTTFGVSDPGGAVNFVTKRPKSERFGEAYVTGGSFDHRETGVDFGDNITEDDTFSYRITGKVKRADEEYDYSQDDENFFMGGLTWRPSADTNLTVVYDHLDKDGVPGSGGHPVGSDFARSRFFGEPDFNYRDVNRNTLSVMFDHDFGSGLTLSSNARYSNTKSNFGYAYISATPTNGSTIADRAFFANDQAVENFIIDTRLQYETNFEDIDSRSLVGLQYNNLQSDNDGYFGGAPGIDWTNPVYTGAPTSVPLYQSLTNNQKTTALYLQQDLTFFDKLTASVGLRNDWLDLLQQNNMAGSTSDADLSEFTKRAALSYKITDQVATYVSYAESVLPASLTLDPERGEQWEVGVKYRPDEFPALFSAAVYDLTKNNITRTNPATGFQETIGEVRVRGIDLEAKAEVTDNISLTAAYSYMVSDIVENGTLGNEGNEMSFVPNHIASLWVNYGIPGNGFRGDMNFGLGARYTGSYYFNDANTQSTGSSIVFDAAFSYKIQENTSFDVNVSNLFDEKHVAYGGFGADFYNPGRAIYATLRQTW</sequence>
<dbReference type="InterPro" id="IPR039426">
    <property type="entry name" value="TonB-dep_rcpt-like"/>
</dbReference>
<keyword evidence="6 14" id="KW-0812">Transmembrane</keyword>
<dbReference type="Gene3D" id="2.170.130.10">
    <property type="entry name" value="TonB-dependent receptor, plug domain"/>
    <property type="match status" value="1"/>
</dbReference>
<keyword evidence="7" id="KW-0732">Signal</keyword>
<evidence type="ECO:0000256" key="6">
    <source>
        <dbReference type="ARBA" id="ARBA00022692"/>
    </source>
</evidence>
<evidence type="ECO:0000256" key="4">
    <source>
        <dbReference type="ARBA" id="ARBA00022452"/>
    </source>
</evidence>
<evidence type="ECO:0000256" key="5">
    <source>
        <dbReference type="ARBA" id="ARBA00022496"/>
    </source>
</evidence>
<keyword evidence="3 14" id="KW-0813">Transport</keyword>
<gene>
    <name evidence="18" type="ORF">H4W29_005176</name>
</gene>
<dbReference type="NCBIfam" id="TIGR01783">
    <property type="entry name" value="TonB-siderophor"/>
    <property type="match status" value="1"/>
</dbReference>
<dbReference type="InterPro" id="IPR037066">
    <property type="entry name" value="Plug_dom_sf"/>
</dbReference>
<feature type="domain" description="TonB-dependent receptor plug" evidence="17">
    <location>
        <begin position="84"/>
        <end position="183"/>
    </location>
</feature>
<keyword evidence="13 14" id="KW-0998">Cell outer membrane</keyword>
<protein>
    <submittedName>
        <fullName evidence="18">Iron complex outermembrane receptor protein</fullName>
    </submittedName>
</protein>
<dbReference type="Pfam" id="PF07715">
    <property type="entry name" value="Plug"/>
    <property type="match status" value="1"/>
</dbReference>
<dbReference type="PANTHER" id="PTHR32552">
    <property type="entry name" value="FERRICHROME IRON RECEPTOR-RELATED"/>
    <property type="match status" value="1"/>
</dbReference>
<evidence type="ECO:0000313" key="18">
    <source>
        <dbReference type="EMBL" id="MBE1507931.1"/>
    </source>
</evidence>
<organism evidence="18 19">
    <name type="scientific">Rhizobium viscosum</name>
    <name type="common">Arthrobacter viscosus</name>
    <dbReference type="NCBI Taxonomy" id="1673"/>
    <lineage>
        <taxon>Bacteria</taxon>
        <taxon>Pseudomonadati</taxon>
        <taxon>Pseudomonadota</taxon>
        <taxon>Alphaproteobacteria</taxon>
        <taxon>Hyphomicrobiales</taxon>
        <taxon>Rhizobiaceae</taxon>
        <taxon>Rhizobium/Agrobacterium group</taxon>
        <taxon>Rhizobium</taxon>
    </lineage>
</organism>
<dbReference type="EMBL" id="JADBEC010000002">
    <property type="protein sequence ID" value="MBE1507931.1"/>
    <property type="molecule type" value="Genomic_DNA"/>
</dbReference>
<comment type="caution">
    <text evidence="18">The sequence shown here is derived from an EMBL/GenBank/DDBJ whole genome shotgun (WGS) entry which is preliminary data.</text>
</comment>
<keyword evidence="12 18" id="KW-0675">Receptor</keyword>
<evidence type="ECO:0000256" key="13">
    <source>
        <dbReference type="ARBA" id="ARBA00023237"/>
    </source>
</evidence>
<dbReference type="PANTHER" id="PTHR32552:SF68">
    <property type="entry name" value="FERRICHROME OUTER MEMBRANE TRANSPORTER_PHAGE RECEPTOR"/>
    <property type="match status" value="1"/>
</dbReference>
<evidence type="ECO:0000256" key="15">
    <source>
        <dbReference type="RuleBase" id="RU003357"/>
    </source>
</evidence>
<evidence type="ECO:0000256" key="3">
    <source>
        <dbReference type="ARBA" id="ARBA00022448"/>
    </source>
</evidence>
<reference evidence="18 19" key="1">
    <citation type="submission" date="2020-10" db="EMBL/GenBank/DDBJ databases">
        <title>Sequencing the genomes of 1000 actinobacteria strains.</title>
        <authorList>
            <person name="Klenk H.-P."/>
        </authorList>
    </citation>
    <scope>NUCLEOTIDE SEQUENCE [LARGE SCALE GENOMIC DNA]</scope>
    <source>
        <strain evidence="18 19">DSM 7307</strain>
    </source>
</reference>
<dbReference type="InterPro" id="IPR036942">
    <property type="entry name" value="Beta-barrel_TonB_sf"/>
</dbReference>
<dbReference type="RefSeq" id="WP_192731617.1">
    <property type="nucleotide sequence ID" value="NZ_BAAAVL010000002.1"/>
</dbReference>
<evidence type="ECO:0000259" key="16">
    <source>
        <dbReference type="Pfam" id="PF00593"/>
    </source>
</evidence>
<proteinExistence type="inferred from homology"/>